<dbReference type="GO" id="GO:0003677">
    <property type="term" value="F:DNA binding"/>
    <property type="evidence" value="ECO:0007669"/>
    <property type="project" value="UniProtKB-KW"/>
</dbReference>
<protein>
    <submittedName>
        <fullName evidence="7">GntR family transcriptional regulator/MocR family aminotransferase</fullName>
    </submittedName>
</protein>
<dbReference type="SUPFAM" id="SSF53383">
    <property type="entry name" value="PLP-dependent transferases"/>
    <property type="match status" value="1"/>
</dbReference>
<proteinExistence type="inferred from homology"/>
<name>A0AAE3KEA0_9GAMM</name>
<dbReference type="InterPro" id="IPR015424">
    <property type="entry name" value="PyrdxlP-dep_Trfase"/>
</dbReference>
<keyword evidence="2" id="KW-0663">Pyridoxal phosphate</keyword>
<feature type="domain" description="HTH gntR-type" evidence="6">
    <location>
        <begin position="22"/>
        <end position="90"/>
    </location>
</feature>
<dbReference type="Gene3D" id="1.10.10.10">
    <property type="entry name" value="Winged helix-like DNA-binding domain superfamily/Winged helix DNA-binding domain"/>
    <property type="match status" value="1"/>
</dbReference>
<evidence type="ECO:0000259" key="6">
    <source>
        <dbReference type="PROSITE" id="PS50949"/>
    </source>
</evidence>
<gene>
    <name evidence="7" type="ORF">J2T57_004432</name>
</gene>
<sequence>MPSKNDDTMWPRLFQLDSDSSISLQQQIREALVSAILSGQICADSPLPSSRRLATQLGVARNTVVLAYQHMADSGYLLPRERSGYFVNREILCNRVETTASGSNEVDRIQAGVTWNSKLRIRPSTQRNIIKPPDWSRYEYPFIYGQMDPAHFPVQDWRECYRHALTVQGLTSTVRDQLDADHDLLVEQIRSRVLPRRGIWADGDEILVTMGSQNALYLLATLLVGPSNTVGIEDPGYPDARNLLCLNTANIKALPVDHGGLIVDDRLNDCDYLFVTPSHHSPTTVTMPLDRRNALLERAEKHDLLIIEDDYESEINFLGSPTASLKSLDRNDRVLYMGSLSKTLDPGLRIGYLVGAAPLIREARALRRLMLRHPPTNNQHAAALFLALGHHDALIQRLSHIYRERWLAMNEALANYIPDSTHTHSFGGTSFWVRGPENLDARSLSEAAMAQGIVFEPGDINFFHSPPSNYFRLGFSSIAVDKIEPGIRRLATMMEKHSR</sequence>
<dbReference type="SUPFAM" id="SSF46785">
    <property type="entry name" value="Winged helix' DNA-binding domain"/>
    <property type="match status" value="1"/>
</dbReference>
<keyword evidence="7" id="KW-0808">Transferase</keyword>
<evidence type="ECO:0000256" key="1">
    <source>
        <dbReference type="ARBA" id="ARBA00005384"/>
    </source>
</evidence>
<dbReference type="InterPro" id="IPR015421">
    <property type="entry name" value="PyrdxlP-dep_Trfase_major"/>
</dbReference>
<dbReference type="PANTHER" id="PTHR46577:SF1">
    <property type="entry name" value="HTH-TYPE TRANSCRIPTIONAL REGULATORY PROTEIN GABR"/>
    <property type="match status" value="1"/>
</dbReference>
<dbReference type="EMBL" id="JALJXV010000020">
    <property type="protein sequence ID" value="MCP1677253.1"/>
    <property type="molecule type" value="Genomic_DNA"/>
</dbReference>
<dbReference type="Gene3D" id="3.40.640.10">
    <property type="entry name" value="Type I PLP-dependent aspartate aminotransferase-like (Major domain)"/>
    <property type="match status" value="1"/>
</dbReference>
<evidence type="ECO:0000256" key="5">
    <source>
        <dbReference type="ARBA" id="ARBA00023163"/>
    </source>
</evidence>
<evidence type="ECO:0000313" key="7">
    <source>
        <dbReference type="EMBL" id="MCP1677253.1"/>
    </source>
</evidence>
<dbReference type="Proteomes" id="UP001205843">
    <property type="component" value="Unassembled WGS sequence"/>
</dbReference>
<dbReference type="InterPro" id="IPR004839">
    <property type="entry name" value="Aminotransferase_I/II_large"/>
</dbReference>
<dbReference type="InterPro" id="IPR036390">
    <property type="entry name" value="WH_DNA-bd_sf"/>
</dbReference>
<keyword evidence="7" id="KW-0032">Aminotransferase</keyword>
<dbReference type="AlphaFoldDB" id="A0AAE3KEA0"/>
<dbReference type="RefSeq" id="WP_253485859.1">
    <property type="nucleotide sequence ID" value="NZ_JALJXV010000020.1"/>
</dbReference>
<evidence type="ECO:0000256" key="2">
    <source>
        <dbReference type="ARBA" id="ARBA00022898"/>
    </source>
</evidence>
<dbReference type="CDD" id="cd00609">
    <property type="entry name" value="AAT_like"/>
    <property type="match status" value="1"/>
</dbReference>
<accession>A0AAE3KEA0</accession>
<dbReference type="GO" id="GO:0030170">
    <property type="term" value="F:pyridoxal phosphate binding"/>
    <property type="evidence" value="ECO:0007669"/>
    <property type="project" value="InterPro"/>
</dbReference>
<keyword evidence="8" id="KW-1185">Reference proteome</keyword>
<dbReference type="InterPro" id="IPR051446">
    <property type="entry name" value="HTH_trans_reg/aminotransferase"/>
</dbReference>
<comment type="caution">
    <text evidence="7">The sequence shown here is derived from an EMBL/GenBank/DDBJ whole genome shotgun (WGS) entry which is preliminary data.</text>
</comment>
<reference evidence="7" key="1">
    <citation type="submission" date="2022-03" db="EMBL/GenBank/DDBJ databases">
        <title>Genomic Encyclopedia of Type Strains, Phase III (KMG-III): the genomes of soil and plant-associated and newly described type strains.</title>
        <authorList>
            <person name="Whitman W."/>
        </authorList>
    </citation>
    <scope>NUCLEOTIDE SEQUENCE</scope>
    <source>
        <strain evidence="7">ANL 6-2</strain>
    </source>
</reference>
<dbReference type="GO" id="GO:0003700">
    <property type="term" value="F:DNA-binding transcription factor activity"/>
    <property type="evidence" value="ECO:0007669"/>
    <property type="project" value="InterPro"/>
</dbReference>
<keyword evidence="4" id="KW-0238">DNA-binding</keyword>
<organism evidence="7 8">
    <name type="scientific">Natronocella acetinitrilica</name>
    <dbReference type="NCBI Taxonomy" id="414046"/>
    <lineage>
        <taxon>Bacteria</taxon>
        <taxon>Pseudomonadati</taxon>
        <taxon>Pseudomonadota</taxon>
        <taxon>Gammaproteobacteria</taxon>
        <taxon>Chromatiales</taxon>
        <taxon>Ectothiorhodospiraceae</taxon>
        <taxon>Natronocella</taxon>
    </lineage>
</organism>
<dbReference type="SMART" id="SM00345">
    <property type="entry name" value="HTH_GNTR"/>
    <property type="match status" value="1"/>
</dbReference>
<keyword evidence="3" id="KW-0805">Transcription regulation</keyword>
<keyword evidence="5" id="KW-0804">Transcription</keyword>
<evidence type="ECO:0000256" key="4">
    <source>
        <dbReference type="ARBA" id="ARBA00023125"/>
    </source>
</evidence>
<dbReference type="PANTHER" id="PTHR46577">
    <property type="entry name" value="HTH-TYPE TRANSCRIPTIONAL REGULATORY PROTEIN GABR"/>
    <property type="match status" value="1"/>
</dbReference>
<comment type="similarity">
    <text evidence="1">In the C-terminal section; belongs to the class-I pyridoxal-phosphate-dependent aminotransferase family.</text>
</comment>
<dbReference type="InterPro" id="IPR036388">
    <property type="entry name" value="WH-like_DNA-bd_sf"/>
</dbReference>
<dbReference type="InterPro" id="IPR000524">
    <property type="entry name" value="Tscrpt_reg_HTH_GntR"/>
</dbReference>
<dbReference type="GO" id="GO:0008483">
    <property type="term" value="F:transaminase activity"/>
    <property type="evidence" value="ECO:0007669"/>
    <property type="project" value="UniProtKB-KW"/>
</dbReference>
<dbReference type="Pfam" id="PF00392">
    <property type="entry name" value="GntR"/>
    <property type="match status" value="1"/>
</dbReference>
<evidence type="ECO:0000256" key="3">
    <source>
        <dbReference type="ARBA" id="ARBA00023015"/>
    </source>
</evidence>
<dbReference type="Pfam" id="PF00155">
    <property type="entry name" value="Aminotran_1_2"/>
    <property type="match status" value="1"/>
</dbReference>
<dbReference type="CDD" id="cd07377">
    <property type="entry name" value="WHTH_GntR"/>
    <property type="match status" value="1"/>
</dbReference>
<dbReference type="PROSITE" id="PS50949">
    <property type="entry name" value="HTH_GNTR"/>
    <property type="match status" value="1"/>
</dbReference>
<evidence type="ECO:0000313" key="8">
    <source>
        <dbReference type="Proteomes" id="UP001205843"/>
    </source>
</evidence>